<protein>
    <submittedName>
        <fullName evidence="1">Uncharacterized protein</fullName>
    </submittedName>
</protein>
<organism evidence="1 2">
    <name type="scientific">Coprinellus micaceus</name>
    <name type="common">Glistening ink-cap mushroom</name>
    <name type="synonym">Coprinus micaceus</name>
    <dbReference type="NCBI Taxonomy" id="71717"/>
    <lineage>
        <taxon>Eukaryota</taxon>
        <taxon>Fungi</taxon>
        <taxon>Dikarya</taxon>
        <taxon>Basidiomycota</taxon>
        <taxon>Agaricomycotina</taxon>
        <taxon>Agaricomycetes</taxon>
        <taxon>Agaricomycetidae</taxon>
        <taxon>Agaricales</taxon>
        <taxon>Agaricineae</taxon>
        <taxon>Psathyrellaceae</taxon>
        <taxon>Coprinellus</taxon>
    </lineage>
</organism>
<evidence type="ECO:0000313" key="2">
    <source>
        <dbReference type="Proteomes" id="UP000298030"/>
    </source>
</evidence>
<evidence type="ECO:0000313" key="1">
    <source>
        <dbReference type="EMBL" id="TEB36612.1"/>
    </source>
</evidence>
<proteinExistence type="predicted"/>
<dbReference type="EMBL" id="QPFP01000005">
    <property type="protein sequence ID" value="TEB36612.1"/>
    <property type="molecule type" value="Genomic_DNA"/>
</dbReference>
<name>A0A4Y7TSP6_COPMI</name>
<comment type="caution">
    <text evidence="1">The sequence shown here is derived from an EMBL/GenBank/DDBJ whole genome shotgun (WGS) entry which is preliminary data.</text>
</comment>
<accession>A0A4Y7TSP6</accession>
<dbReference type="Proteomes" id="UP000298030">
    <property type="component" value="Unassembled WGS sequence"/>
</dbReference>
<dbReference type="AlphaFoldDB" id="A0A4Y7TSP6"/>
<keyword evidence="2" id="KW-1185">Reference proteome</keyword>
<reference evidence="1 2" key="1">
    <citation type="journal article" date="2019" name="Nat. Ecol. Evol.">
        <title>Megaphylogeny resolves global patterns of mushroom evolution.</title>
        <authorList>
            <person name="Varga T."/>
            <person name="Krizsan K."/>
            <person name="Foldi C."/>
            <person name="Dima B."/>
            <person name="Sanchez-Garcia M."/>
            <person name="Sanchez-Ramirez S."/>
            <person name="Szollosi G.J."/>
            <person name="Szarkandi J.G."/>
            <person name="Papp V."/>
            <person name="Albert L."/>
            <person name="Andreopoulos W."/>
            <person name="Angelini C."/>
            <person name="Antonin V."/>
            <person name="Barry K.W."/>
            <person name="Bougher N.L."/>
            <person name="Buchanan P."/>
            <person name="Buyck B."/>
            <person name="Bense V."/>
            <person name="Catcheside P."/>
            <person name="Chovatia M."/>
            <person name="Cooper J."/>
            <person name="Damon W."/>
            <person name="Desjardin D."/>
            <person name="Finy P."/>
            <person name="Geml J."/>
            <person name="Haridas S."/>
            <person name="Hughes K."/>
            <person name="Justo A."/>
            <person name="Karasinski D."/>
            <person name="Kautmanova I."/>
            <person name="Kiss B."/>
            <person name="Kocsube S."/>
            <person name="Kotiranta H."/>
            <person name="LaButti K.M."/>
            <person name="Lechner B.E."/>
            <person name="Liimatainen K."/>
            <person name="Lipzen A."/>
            <person name="Lukacs Z."/>
            <person name="Mihaltcheva S."/>
            <person name="Morgado L.N."/>
            <person name="Niskanen T."/>
            <person name="Noordeloos M.E."/>
            <person name="Ohm R.A."/>
            <person name="Ortiz-Santana B."/>
            <person name="Ovrebo C."/>
            <person name="Racz N."/>
            <person name="Riley R."/>
            <person name="Savchenko A."/>
            <person name="Shiryaev A."/>
            <person name="Soop K."/>
            <person name="Spirin V."/>
            <person name="Szebenyi C."/>
            <person name="Tomsovsky M."/>
            <person name="Tulloss R.E."/>
            <person name="Uehling J."/>
            <person name="Grigoriev I.V."/>
            <person name="Vagvolgyi C."/>
            <person name="Papp T."/>
            <person name="Martin F.M."/>
            <person name="Miettinen O."/>
            <person name="Hibbett D.S."/>
            <person name="Nagy L.G."/>
        </authorList>
    </citation>
    <scope>NUCLEOTIDE SEQUENCE [LARGE SCALE GENOMIC DNA]</scope>
    <source>
        <strain evidence="1 2">FP101781</strain>
    </source>
</reference>
<gene>
    <name evidence="1" type="ORF">FA13DRAFT_1786997</name>
</gene>
<sequence>MIAVSAFTTRLGGLIWTPFVDHSDPCEQQRLLLQLQRLLLHHFVLLPERLLQVLSTPKPIAFQALCRGQENEITFVTISKSTLEWM</sequence>